<keyword evidence="2" id="KW-0560">Oxidoreductase</keyword>
<evidence type="ECO:0000259" key="4">
    <source>
        <dbReference type="SMART" id="SM00822"/>
    </source>
</evidence>
<accession>A0ABY5PGX0</accession>
<dbReference type="PRINTS" id="PR00080">
    <property type="entry name" value="SDRFAMILY"/>
</dbReference>
<dbReference type="PANTHER" id="PTHR43008">
    <property type="entry name" value="BENZIL REDUCTASE"/>
    <property type="match status" value="1"/>
</dbReference>
<dbReference type="InterPro" id="IPR002347">
    <property type="entry name" value="SDR_fam"/>
</dbReference>
<evidence type="ECO:0000256" key="3">
    <source>
        <dbReference type="RuleBase" id="RU000363"/>
    </source>
</evidence>
<dbReference type="NCBIfam" id="NF004526">
    <property type="entry name" value="PRK05872.1"/>
    <property type="match status" value="1"/>
</dbReference>
<dbReference type="Pfam" id="PF00106">
    <property type="entry name" value="adh_short"/>
    <property type="match status" value="1"/>
</dbReference>
<evidence type="ECO:0000256" key="2">
    <source>
        <dbReference type="ARBA" id="ARBA00023002"/>
    </source>
</evidence>
<organism evidence="5 6">
    <name type="scientific">Svornostia abyssi</name>
    <dbReference type="NCBI Taxonomy" id="2898438"/>
    <lineage>
        <taxon>Bacteria</taxon>
        <taxon>Bacillati</taxon>
        <taxon>Actinomycetota</taxon>
        <taxon>Thermoleophilia</taxon>
        <taxon>Solirubrobacterales</taxon>
        <taxon>Baekduiaceae</taxon>
        <taxon>Svornostia</taxon>
    </lineage>
</organism>
<dbReference type="Proteomes" id="UP001058860">
    <property type="component" value="Chromosome"/>
</dbReference>
<feature type="domain" description="Ketoreductase" evidence="4">
    <location>
        <begin position="13"/>
        <end position="194"/>
    </location>
</feature>
<reference evidence="6" key="1">
    <citation type="submission" date="2021-11" db="EMBL/GenBank/DDBJ databases">
        <title>Cultivation dependent microbiological survey of springs from the worlds oldest radium mine currently devoted to the extraction of radon-saturated water.</title>
        <authorList>
            <person name="Kapinusova G."/>
            <person name="Smrhova T."/>
            <person name="Strejcek M."/>
            <person name="Suman J."/>
            <person name="Jani K."/>
            <person name="Pajer P."/>
            <person name="Uhlik O."/>
        </authorList>
    </citation>
    <scope>NUCLEOTIDE SEQUENCE [LARGE SCALE GENOMIC DNA]</scope>
    <source>
        <strain evidence="6">J379</strain>
    </source>
</reference>
<name>A0ABY5PGX0_9ACTN</name>
<evidence type="ECO:0000256" key="1">
    <source>
        <dbReference type="ARBA" id="ARBA00006484"/>
    </source>
</evidence>
<dbReference type="SUPFAM" id="SSF51735">
    <property type="entry name" value="NAD(P)-binding Rossmann-fold domains"/>
    <property type="match status" value="1"/>
</dbReference>
<dbReference type="SMART" id="SM00822">
    <property type="entry name" value="PKS_KR"/>
    <property type="match status" value="1"/>
</dbReference>
<proteinExistence type="inferred from homology"/>
<gene>
    <name evidence="5" type="ORF">LRS13_25330</name>
</gene>
<dbReference type="Gene3D" id="3.40.50.720">
    <property type="entry name" value="NAD(P)-binding Rossmann-like Domain"/>
    <property type="match status" value="1"/>
</dbReference>
<sequence>MLRSRKRLDLDGAACLVTGAGQGIGLETARALHARGARVALLDVDGARADAAASSLGDGALGVAVDVRDRDGMAAATARVVEAFGRLDVVVANAGVTPARGTLRRLDPDDFDRVLDINVRGVFHTVRPAIEPVIAAGGHMVVVASVAAIMPGPMGSPYMISKAAAEQLGRALRLELAAYGATAGVAYFGVVETEMTAVTMDGDPIAAALGDRMPWPLSRRITAATAGRVIAGGVERRAPRTLAPRGWHAITLGRGLVPALLDDLVARDRALLDLVRRSDAETAVLQKTR</sequence>
<protein>
    <submittedName>
        <fullName evidence="5">Short-chain dehydrogenase/reductase</fullName>
    </submittedName>
</protein>
<dbReference type="InterPro" id="IPR036291">
    <property type="entry name" value="NAD(P)-bd_dom_sf"/>
</dbReference>
<evidence type="ECO:0000313" key="6">
    <source>
        <dbReference type="Proteomes" id="UP001058860"/>
    </source>
</evidence>
<dbReference type="CDD" id="cd05233">
    <property type="entry name" value="SDR_c"/>
    <property type="match status" value="1"/>
</dbReference>
<dbReference type="RefSeq" id="WP_353864430.1">
    <property type="nucleotide sequence ID" value="NZ_CP088295.1"/>
</dbReference>
<dbReference type="InterPro" id="IPR057326">
    <property type="entry name" value="KR_dom"/>
</dbReference>
<dbReference type="EMBL" id="CP088295">
    <property type="protein sequence ID" value="UUY03931.1"/>
    <property type="molecule type" value="Genomic_DNA"/>
</dbReference>
<comment type="similarity">
    <text evidence="1 3">Belongs to the short-chain dehydrogenases/reductases (SDR) family.</text>
</comment>
<dbReference type="PANTHER" id="PTHR43008:SF4">
    <property type="entry name" value="CHAIN DEHYDROGENASE, PUTATIVE (AFU_ORTHOLOGUE AFUA_4G08710)-RELATED"/>
    <property type="match status" value="1"/>
</dbReference>
<evidence type="ECO:0000313" key="5">
    <source>
        <dbReference type="EMBL" id="UUY03931.1"/>
    </source>
</evidence>
<dbReference type="PRINTS" id="PR00081">
    <property type="entry name" value="GDHRDH"/>
</dbReference>
<keyword evidence="6" id="KW-1185">Reference proteome</keyword>